<dbReference type="InterPro" id="IPR029063">
    <property type="entry name" value="SAM-dependent_MTases_sf"/>
</dbReference>
<evidence type="ECO:0000256" key="1">
    <source>
        <dbReference type="ARBA" id="ARBA00022603"/>
    </source>
</evidence>
<keyword evidence="2" id="KW-0808">Transferase</keyword>
<proteinExistence type="predicted"/>
<dbReference type="PANTHER" id="PTHR43464:SF19">
    <property type="entry name" value="UBIQUINONE BIOSYNTHESIS O-METHYLTRANSFERASE, MITOCHONDRIAL"/>
    <property type="match status" value="1"/>
</dbReference>
<dbReference type="CDD" id="cd02440">
    <property type="entry name" value="AdoMet_MTases"/>
    <property type="match status" value="1"/>
</dbReference>
<dbReference type="SUPFAM" id="SSF53335">
    <property type="entry name" value="S-adenosyl-L-methionine-dependent methyltransferases"/>
    <property type="match status" value="1"/>
</dbReference>
<dbReference type="EMBL" id="JADBDY010000001">
    <property type="protein sequence ID" value="MBE1457298.1"/>
    <property type="molecule type" value="Genomic_DNA"/>
</dbReference>
<dbReference type="Proteomes" id="UP000598217">
    <property type="component" value="Unassembled WGS sequence"/>
</dbReference>
<dbReference type="RefSeq" id="WP_191273376.1">
    <property type="nucleotide sequence ID" value="NZ_BMXJ01000006.1"/>
</dbReference>
<sequence length="256" mass="28313">MAYDELAKHYDAVSRTPDYHRWMQLFDDLFREYGVRGPLLLDLGCGTGNSSVELKKQGYQVTGIDISPEMIEVARNKDEMSGIEFQVGELTDIPGPPGTFDAAAAAGEPFHYLLDEDALTTAFSEVKRMLAPQGLLVAEMNTTMAFRMSAEGPGVRRLEGSFVCFSPSPATPFSPGGLLDIESDSFVEQNDGSWEHLSTRHRTRHFTHDQVLRCLKESGLEFVAARGFHGGGLAQDLDEEHHIKALYVARRTEAEG</sequence>
<feature type="domain" description="Methyltransferase" evidence="4">
    <location>
        <begin position="41"/>
        <end position="134"/>
    </location>
</feature>
<evidence type="ECO:0000256" key="3">
    <source>
        <dbReference type="ARBA" id="ARBA00022691"/>
    </source>
</evidence>
<dbReference type="Gene3D" id="3.40.50.150">
    <property type="entry name" value="Vaccinia Virus protein VP39"/>
    <property type="match status" value="1"/>
</dbReference>
<comment type="caution">
    <text evidence="5">The sequence shown here is derived from an EMBL/GenBank/DDBJ whole genome shotgun (WGS) entry which is preliminary data.</text>
</comment>
<keyword evidence="6" id="KW-1185">Reference proteome</keyword>
<evidence type="ECO:0000259" key="4">
    <source>
        <dbReference type="Pfam" id="PF13649"/>
    </source>
</evidence>
<protein>
    <submittedName>
        <fullName evidence="5">SAM-dependent methyltransferase</fullName>
    </submittedName>
</protein>
<dbReference type="InterPro" id="IPR041698">
    <property type="entry name" value="Methyltransf_25"/>
</dbReference>
<evidence type="ECO:0000313" key="6">
    <source>
        <dbReference type="Proteomes" id="UP000598217"/>
    </source>
</evidence>
<evidence type="ECO:0000256" key="2">
    <source>
        <dbReference type="ARBA" id="ARBA00022679"/>
    </source>
</evidence>
<dbReference type="Pfam" id="PF13649">
    <property type="entry name" value="Methyltransf_25"/>
    <property type="match status" value="1"/>
</dbReference>
<keyword evidence="1 5" id="KW-0489">Methyltransferase</keyword>
<dbReference type="GO" id="GO:0008168">
    <property type="term" value="F:methyltransferase activity"/>
    <property type="evidence" value="ECO:0007669"/>
    <property type="project" value="UniProtKB-KW"/>
</dbReference>
<reference evidence="5 6" key="1">
    <citation type="submission" date="2020-10" db="EMBL/GenBank/DDBJ databases">
        <title>Sequencing the genomes of 1000 actinobacteria strains.</title>
        <authorList>
            <person name="Klenk H.-P."/>
        </authorList>
    </citation>
    <scope>NUCLEOTIDE SEQUENCE [LARGE SCALE GENOMIC DNA]</scope>
    <source>
        <strain evidence="5 6">DSM 45157</strain>
    </source>
</reference>
<name>A0ABR9HE36_9ACTN</name>
<keyword evidence="3" id="KW-0949">S-adenosyl-L-methionine</keyword>
<gene>
    <name evidence="5" type="ORF">H4W79_001512</name>
</gene>
<organism evidence="5 6">
    <name type="scientific">Nocardiopsis terrae</name>
    <dbReference type="NCBI Taxonomy" id="372655"/>
    <lineage>
        <taxon>Bacteria</taxon>
        <taxon>Bacillati</taxon>
        <taxon>Actinomycetota</taxon>
        <taxon>Actinomycetes</taxon>
        <taxon>Streptosporangiales</taxon>
        <taxon>Nocardiopsidaceae</taxon>
        <taxon>Nocardiopsis</taxon>
    </lineage>
</organism>
<dbReference type="Gene3D" id="2.20.25.110">
    <property type="entry name" value="S-adenosyl-L-methionine-dependent methyltransferases"/>
    <property type="match status" value="1"/>
</dbReference>
<accession>A0ABR9HE36</accession>
<dbReference type="PANTHER" id="PTHR43464">
    <property type="entry name" value="METHYLTRANSFERASE"/>
    <property type="match status" value="1"/>
</dbReference>
<evidence type="ECO:0000313" key="5">
    <source>
        <dbReference type="EMBL" id="MBE1457298.1"/>
    </source>
</evidence>
<dbReference type="GO" id="GO:0032259">
    <property type="term" value="P:methylation"/>
    <property type="evidence" value="ECO:0007669"/>
    <property type="project" value="UniProtKB-KW"/>
</dbReference>